<dbReference type="RefSeq" id="WP_092833579.1">
    <property type="nucleotide sequence ID" value="NZ_CP028290.1"/>
</dbReference>
<sequence length="149" mass="16270">MIHAPHSAPAPYAATGATSAPYPVIYRNLMSVALLGTVYRVDSDAETISRAVEATLEDSSTYLLYRNIVLAMAGQRGKERDQLLHHVETHPEDGVSKVALALTLLFNGDPAWRHWIDNVLATSADQPVRQAAQGVLHFLGRVSHKPVVH</sequence>
<evidence type="ECO:0000313" key="2">
    <source>
        <dbReference type="Proteomes" id="UP000199317"/>
    </source>
</evidence>
<dbReference type="EMBL" id="FNJL01000008">
    <property type="protein sequence ID" value="SDP15402.1"/>
    <property type="molecule type" value="Genomic_DNA"/>
</dbReference>
<reference evidence="2" key="1">
    <citation type="submission" date="2016-10" db="EMBL/GenBank/DDBJ databases">
        <authorList>
            <person name="Varghese N."/>
            <person name="Submissions S."/>
        </authorList>
    </citation>
    <scope>NUCLEOTIDE SEQUENCE [LARGE SCALE GENOMIC DNA]</scope>
    <source>
        <strain evidence="2">DSM 17101</strain>
    </source>
</reference>
<evidence type="ECO:0000313" key="1">
    <source>
        <dbReference type="EMBL" id="SDP15402.1"/>
    </source>
</evidence>
<name>A0A1H0QDH3_9BURK</name>
<dbReference type="AlphaFoldDB" id="A0A1H0QDH3"/>
<dbReference type="Proteomes" id="UP000199317">
    <property type="component" value="Unassembled WGS sequence"/>
</dbReference>
<dbReference type="OrthoDB" id="8811091at2"/>
<proteinExistence type="predicted"/>
<keyword evidence="2" id="KW-1185">Reference proteome</keyword>
<gene>
    <name evidence="1" type="ORF">SAMN04489708_10858</name>
</gene>
<organism evidence="1 2">
    <name type="scientific">Paracidovorax cattleyae</name>
    <dbReference type="NCBI Taxonomy" id="80868"/>
    <lineage>
        <taxon>Bacteria</taxon>
        <taxon>Pseudomonadati</taxon>
        <taxon>Pseudomonadota</taxon>
        <taxon>Betaproteobacteria</taxon>
        <taxon>Burkholderiales</taxon>
        <taxon>Comamonadaceae</taxon>
        <taxon>Paracidovorax</taxon>
    </lineage>
</organism>
<accession>A0A1H0QDH3</accession>
<protein>
    <submittedName>
        <fullName evidence="1">Uncharacterized protein</fullName>
    </submittedName>
</protein>